<evidence type="ECO:0000313" key="3">
    <source>
        <dbReference type="EMBL" id="CAB4677516.1"/>
    </source>
</evidence>
<feature type="region of interest" description="Disordered" evidence="1">
    <location>
        <begin position="1"/>
        <end position="23"/>
    </location>
</feature>
<organism evidence="3">
    <name type="scientific">freshwater metagenome</name>
    <dbReference type="NCBI Taxonomy" id="449393"/>
    <lineage>
        <taxon>unclassified sequences</taxon>
        <taxon>metagenomes</taxon>
        <taxon>ecological metagenomes</taxon>
    </lineage>
</organism>
<sequence>MPKKKSKRKPISAPNEDQRYEARNSRRNRMVKWASISIIIALVMSLLAAAISVAPSSAAARPFTSSESPTPCLPIDSDGDGQTNDIDSDIDGDDIVNGLDDDIDGDGTPNVSDTDPAATNCGADAELPLIQPEPETSESQTDTTWIGIIGVALLGFGYLVLRRFRRAKK</sequence>
<dbReference type="GO" id="GO:0005509">
    <property type="term" value="F:calcium ion binding"/>
    <property type="evidence" value="ECO:0007669"/>
    <property type="project" value="InterPro"/>
</dbReference>
<protein>
    <submittedName>
        <fullName evidence="3">Unannotated protein</fullName>
    </submittedName>
</protein>
<feature type="region of interest" description="Disordered" evidence="1">
    <location>
        <begin position="60"/>
        <end position="129"/>
    </location>
</feature>
<feature type="transmembrane region" description="Helical" evidence="2">
    <location>
        <begin position="143"/>
        <end position="161"/>
    </location>
</feature>
<evidence type="ECO:0000256" key="1">
    <source>
        <dbReference type="SAM" id="MobiDB-lite"/>
    </source>
</evidence>
<name>A0A6J6MUI4_9ZZZZ</name>
<feature type="compositionally biased region" description="Acidic residues" evidence="1">
    <location>
        <begin position="86"/>
        <end position="105"/>
    </location>
</feature>
<evidence type="ECO:0000256" key="2">
    <source>
        <dbReference type="SAM" id="Phobius"/>
    </source>
</evidence>
<reference evidence="3" key="1">
    <citation type="submission" date="2020-05" db="EMBL/GenBank/DDBJ databases">
        <authorList>
            <person name="Chiriac C."/>
            <person name="Salcher M."/>
            <person name="Ghai R."/>
            <person name="Kavagutti S V."/>
        </authorList>
    </citation>
    <scope>NUCLEOTIDE SEQUENCE</scope>
</reference>
<dbReference type="NCBIfam" id="TIGR01167">
    <property type="entry name" value="LPXTG_anchor"/>
    <property type="match status" value="1"/>
</dbReference>
<keyword evidence="2" id="KW-1133">Transmembrane helix</keyword>
<dbReference type="InterPro" id="IPR028974">
    <property type="entry name" value="TSP_type-3_rpt"/>
</dbReference>
<gene>
    <name evidence="3" type="ORF">UFOPK2370_00008</name>
</gene>
<feature type="compositionally biased region" description="Basic residues" evidence="1">
    <location>
        <begin position="1"/>
        <end position="10"/>
    </location>
</feature>
<dbReference type="AlphaFoldDB" id="A0A6J6MUI4"/>
<keyword evidence="2" id="KW-0472">Membrane</keyword>
<accession>A0A6J6MUI4</accession>
<proteinExistence type="predicted"/>
<dbReference type="EMBL" id="CAEZXK010000001">
    <property type="protein sequence ID" value="CAB4677516.1"/>
    <property type="molecule type" value="Genomic_DNA"/>
</dbReference>
<feature type="transmembrane region" description="Helical" evidence="2">
    <location>
        <begin position="33"/>
        <end position="54"/>
    </location>
</feature>
<dbReference type="SUPFAM" id="SSF103647">
    <property type="entry name" value="TSP type-3 repeat"/>
    <property type="match status" value="1"/>
</dbReference>
<keyword evidence="2" id="KW-0812">Transmembrane</keyword>